<dbReference type="SUPFAM" id="SSF46785">
    <property type="entry name" value="Winged helix' DNA-binding domain"/>
    <property type="match status" value="1"/>
</dbReference>
<evidence type="ECO:0000256" key="2">
    <source>
        <dbReference type="ARBA" id="ARBA00023015"/>
    </source>
</evidence>
<comment type="caution">
    <text evidence="6">The sequence shown here is derived from an EMBL/GenBank/DDBJ whole genome shotgun (WGS) entry which is preliminary data.</text>
</comment>
<dbReference type="RefSeq" id="WP_243307021.1">
    <property type="nucleotide sequence ID" value="NZ_JALGBI010000001.1"/>
</dbReference>
<dbReference type="PRINTS" id="PR00039">
    <property type="entry name" value="HTHLYSR"/>
</dbReference>
<evidence type="ECO:0000256" key="1">
    <source>
        <dbReference type="ARBA" id="ARBA00009437"/>
    </source>
</evidence>
<dbReference type="PROSITE" id="PS50931">
    <property type="entry name" value="HTH_LYSR"/>
    <property type="match status" value="1"/>
</dbReference>
<dbReference type="AlphaFoldDB" id="A0A9X1W1G6"/>
<sequence length="322" mass="34614">MKKSHPELSPTVMNERMLARLRLRHLRLVVALGTTATLHKAAEAVGISQPAATQMLREMEELLALQLFERHSRGMRPTAAGRVLADHGRSVLESLRTATGTMAALAAGASGLLRIGGTPAALTGLLEPVIGAFHRQHPDLQLEVVEDSSERLLAGLTGGALHLILVRQSTPVPEGLRFEALRRDRAVLVASCRHPAAALARVRLRDLAEERWILPPVEFPIRRLFDTLFEKARMQPQVYAVQTTSPVVLPTLLQAGGVVAPMPLSVVGPGLQERGLVMLRLDPKLGLELEALGAIFRPEGLGTAARSLLEALREASLGAGGS</sequence>
<keyword evidence="3" id="KW-0238">DNA-binding</keyword>
<dbReference type="InterPro" id="IPR050950">
    <property type="entry name" value="HTH-type_LysR_regulators"/>
</dbReference>
<dbReference type="PANTHER" id="PTHR30419:SF8">
    <property type="entry name" value="NITROGEN ASSIMILATION TRANSCRIPTIONAL ACTIVATOR-RELATED"/>
    <property type="match status" value="1"/>
</dbReference>
<dbReference type="InterPro" id="IPR000847">
    <property type="entry name" value="LysR_HTH_N"/>
</dbReference>
<keyword evidence="7" id="KW-1185">Reference proteome</keyword>
<dbReference type="EMBL" id="JALGBI010000001">
    <property type="protein sequence ID" value="MCJ0764393.1"/>
    <property type="molecule type" value="Genomic_DNA"/>
</dbReference>
<evidence type="ECO:0000259" key="5">
    <source>
        <dbReference type="PROSITE" id="PS50931"/>
    </source>
</evidence>
<dbReference type="InterPro" id="IPR036390">
    <property type="entry name" value="WH_DNA-bd_sf"/>
</dbReference>
<name>A0A9X1W1G6_9BURK</name>
<dbReference type="InterPro" id="IPR036388">
    <property type="entry name" value="WH-like_DNA-bd_sf"/>
</dbReference>
<dbReference type="GO" id="GO:0003700">
    <property type="term" value="F:DNA-binding transcription factor activity"/>
    <property type="evidence" value="ECO:0007669"/>
    <property type="project" value="InterPro"/>
</dbReference>
<dbReference type="Gene3D" id="1.10.10.10">
    <property type="entry name" value="Winged helix-like DNA-binding domain superfamily/Winged helix DNA-binding domain"/>
    <property type="match status" value="1"/>
</dbReference>
<keyword evidence="4" id="KW-0804">Transcription</keyword>
<evidence type="ECO:0000256" key="4">
    <source>
        <dbReference type="ARBA" id="ARBA00023163"/>
    </source>
</evidence>
<dbReference type="Pfam" id="PF03466">
    <property type="entry name" value="LysR_substrate"/>
    <property type="match status" value="1"/>
</dbReference>
<evidence type="ECO:0000313" key="7">
    <source>
        <dbReference type="Proteomes" id="UP001139447"/>
    </source>
</evidence>
<keyword evidence="2" id="KW-0805">Transcription regulation</keyword>
<feature type="domain" description="HTH lysR-type" evidence="5">
    <location>
        <begin position="21"/>
        <end position="78"/>
    </location>
</feature>
<dbReference type="InterPro" id="IPR005119">
    <property type="entry name" value="LysR_subst-bd"/>
</dbReference>
<proteinExistence type="inferred from homology"/>
<gene>
    <name evidence="6" type="ORF">MMF98_14340</name>
</gene>
<protein>
    <submittedName>
        <fullName evidence="6">LysR family transcriptional regulator</fullName>
    </submittedName>
</protein>
<dbReference type="Gene3D" id="3.40.190.290">
    <property type="match status" value="1"/>
</dbReference>
<organism evidence="6 7">
    <name type="scientific">Variovorax terrae</name>
    <dbReference type="NCBI Taxonomy" id="2923278"/>
    <lineage>
        <taxon>Bacteria</taxon>
        <taxon>Pseudomonadati</taxon>
        <taxon>Pseudomonadota</taxon>
        <taxon>Betaproteobacteria</taxon>
        <taxon>Burkholderiales</taxon>
        <taxon>Comamonadaceae</taxon>
        <taxon>Variovorax</taxon>
    </lineage>
</organism>
<dbReference type="Pfam" id="PF00126">
    <property type="entry name" value="HTH_1"/>
    <property type="match status" value="1"/>
</dbReference>
<evidence type="ECO:0000256" key="3">
    <source>
        <dbReference type="ARBA" id="ARBA00023125"/>
    </source>
</evidence>
<reference evidence="6" key="1">
    <citation type="submission" date="2022-03" db="EMBL/GenBank/DDBJ databases">
        <authorList>
            <person name="Woo C.Y."/>
        </authorList>
    </citation>
    <scope>NUCLEOTIDE SEQUENCE</scope>
    <source>
        <strain evidence="6">CYS-02</strain>
    </source>
</reference>
<dbReference type="Proteomes" id="UP001139447">
    <property type="component" value="Unassembled WGS sequence"/>
</dbReference>
<accession>A0A9X1W1G6</accession>
<dbReference type="PANTHER" id="PTHR30419">
    <property type="entry name" value="HTH-TYPE TRANSCRIPTIONAL REGULATOR YBHD"/>
    <property type="match status" value="1"/>
</dbReference>
<dbReference type="GO" id="GO:0005829">
    <property type="term" value="C:cytosol"/>
    <property type="evidence" value="ECO:0007669"/>
    <property type="project" value="TreeGrafter"/>
</dbReference>
<dbReference type="GO" id="GO:0003677">
    <property type="term" value="F:DNA binding"/>
    <property type="evidence" value="ECO:0007669"/>
    <property type="project" value="UniProtKB-KW"/>
</dbReference>
<comment type="similarity">
    <text evidence="1">Belongs to the LysR transcriptional regulatory family.</text>
</comment>
<dbReference type="SUPFAM" id="SSF53850">
    <property type="entry name" value="Periplasmic binding protein-like II"/>
    <property type="match status" value="1"/>
</dbReference>
<evidence type="ECO:0000313" key="6">
    <source>
        <dbReference type="EMBL" id="MCJ0764393.1"/>
    </source>
</evidence>